<evidence type="ECO:0000256" key="2">
    <source>
        <dbReference type="ARBA" id="ARBA00012180"/>
    </source>
</evidence>
<dbReference type="SUPFAM" id="SSF56672">
    <property type="entry name" value="DNA/RNA polymerases"/>
    <property type="match status" value="2"/>
</dbReference>
<dbReference type="Gene3D" id="3.30.70.270">
    <property type="match status" value="1"/>
</dbReference>
<reference evidence="7" key="1">
    <citation type="submission" date="2018-07" db="EMBL/GenBank/DDBJ databases">
        <title>Comparative genomics of catfishes provides insights into carnivory and benthic adaptation.</title>
        <authorList>
            <person name="Zhang Y."/>
            <person name="Wang D."/>
            <person name="Peng Z."/>
            <person name="Zheng S."/>
            <person name="Shao F."/>
            <person name="Tao W."/>
        </authorList>
    </citation>
    <scope>NUCLEOTIDE SEQUENCE</scope>
    <source>
        <strain evidence="7">Chongqing</strain>
    </source>
</reference>
<dbReference type="InterPro" id="IPR043502">
    <property type="entry name" value="DNA/RNA_pol_sf"/>
</dbReference>
<dbReference type="GO" id="GO:0006259">
    <property type="term" value="P:DNA metabolic process"/>
    <property type="evidence" value="ECO:0007669"/>
    <property type="project" value="UniProtKB-ARBA"/>
</dbReference>
<comment type="similarity">
    <text evidence="1">Belongs to the beta type-B retroviral polymerase family. HERV class-II K(HML-2) pol subfamily.</text>
</comment>
<evidence type="ECO:0000313" key="8">
    <source>
        <dbReference type="Proteomes" id="UP001205998"/>
    </source>
</evidence>
<keyword evidence="8" id="KW-1185">Reference proteome</keyword>
<organism evidence="7 8">
    <name type="scientific">Silurus asotus</name>
    <name type="common">Amur catfish</name>
    <name type="synonym">Parasilurus asotus</name>
    <dbReference type="NCBI Taxonomy" id="30991"/>
    <lineage>
        <taxon>Eukaryota</taxon>
        <taxon>Metazoa</taxon>
        <taxon>Chordata</taxon>
        <taxon>Craniata</taxon>
        <taxon>Vertebrata</taxon>
        <taxon>Euteleostomi</taxon>
        <taxon>Actinopterygii</taxon>
        <taxon>Neopterygii</taxon>
        <taxon>Teleostei</taxon>
        <taxon>Ostariophysi</taxon>
        <taxon>Siluriformes</taxon>
        <taxon>Siluridae</taxon>
        <taxon>Silurus</taxon>
    </lineage>
</organism>
<dbReference type="InterPro" id="IPR002156">
    <property type="entry name" value="RNaseH_domain"/>
</dbReference>
<dbReference type="Gene3D" id="3.30.70.1820">
    <property type="entry name" value="L1 transposable element, RRM domain"/>
    <property type="match status" value="1"/>
</dbReference>
<dbReference type="InterPro" id="IPR036691">
    <property type="entry name" value="Endo/exonu/phosph_ase_sf"/>
</dbReference>
<dbReference type="InterPro" id="IPR043128">
    <property type="entry name" value="Rev_trsase/Diguanyl_cyclase"/>
</dbReference>
<accession>A0AAD5ADX9</accession>
<evidence type="ECO:0000259" key="5">
    <source>
        <dbReference type="PROSITE" id="PS50878"/>
    </source>
</evidence>
<dbReference type="GO" id="GO:0008168">
    <property type="term" value="F:methyltransferase activity"/>
    <property type="evidence" value="ECO:0007669"/>
    <property type="project" value="InterPro"/>
</dbReference>
<dbReference type="InterPro" id="IPR015095">
    <property type="entry name" value="AlkB_hom8_N"/>
</dbReference>
<name>A0AAD5ADX9_SILAS</name>
<dbReference type="Gene3D" id="3.10.20.370">
    <property type="match status" value="1"/>
</dbReference>
<feature type="region of interest" description="Disordered" evidence="4">
    <location>
        <begin position="1577"/>
        <end position="1596"/>
    </location>
</feature>
<dbReference type="EC" id="3.1.26.4" evidence="2"/>
<dbReference type="InterPro" id="IPR000477">
    <property type="entry name" value="RT_dom"/>
</dbReference>
<feature type="region of interest" description="Disordered" evidence="4">
    <location>
        <begin position="1253"/>
        <end position="1287"/>
    </location>
</feature>
<gene>
    <name evidence="7" type="ORF">C0J50_11098</name>
</gene>
<feature type="coiled-coil region" evidence="3">
    <location>
        <begin position="1378"/>
        <end position="1412"/>
    </location>
</feature>
<evidence type="ECO:0000256" key="4">
    <source>
        <dbReference type="SAM" id="MobiDB-lite"/>
    </source>
</evidence>
<evidence type="ECO:0000256" key="3">
    <source>
        <dbReference type="SAM" id="Coils"/>
    </source>
</evidence>
<feature type="compositionally biased region" description="Polar residues" evidence="4">
    <location>
        <begin position="1254"/>
        <end position="1267"/>
    </location>
</feature>
<feature type="domain" description="Reverse transcriptase" evidence="5">
    <location>
        <begin position="544"/>
        <end position="810"/>
    </location>
</feature>
<sequence>MQLQVKRDAYEELYEKLDTKEGEKDLYRLARQRDRAGKDVLQVRAMKDGNRNVLTKKSYDRLLREELWYCVWKSGVSEKYVRVEQDMYKDSVTAVKCAVGTTDWFKVEVGLHQGSALSPLLFVVVMNRLMDKVRQESPWTMMFADDIVICGESREQVEKSQERWRYVLERSRMKVSRSKRDYMCVVKVKEFGYLGWEFTTVYIVGVYIPPSANAKEALCELYGTISDLQNAHPDGLFIIAGDFNYANLKTVLPKLHQHVDFATRGANTLDLVYTNIPGAYRAEPRPHLGYSDHCSVMLIPAYRPLVRRSKPVLKQVKTWPEGATSALQDCFECTDWDMFREAATYGDSINLEEYTSSVTCYISKCVEDVTISKTITTRSNQKPWMTANVRALLKQRDSAFRSGDKAALKTARAKLSRAIREAKRAHAKKIHDHFQDSGDTRRMWQGIQAITNYKTTSPACDRDASLPDALNDFYARFEVQNNVVARKTIPPPTDQVLCLTTAEVRKTLCRVNPRKSAGPDNIPGRVLRECAEQLADVFTDIFNISLSSNIVPTCLKTTTIVPVPKKSTVSCLNDYRPVALTPIVMKCFERLVMRHIKTQLPPSLDPMQFAYRPNRSTDDAISTTLHLALTHLDNKDSYVRMLFIDFSSAFNTIIPQHLIEKLNLLGLNTSLCNWILDFLTGRPQAVRIGNSISSTTTLSTGAPQGCVLSPLLFTLLTHDCAPMHSSNHIIKFADDTTVVGLISRNDESAYREEVQRLTAWCGANNLSLNVDKTKEMVVDFRRAQSDLSPVIIDGSSVEIVKSTKFLGVHLADNLTWSLNTSSITKKAQQRLYFLRRLRKAHLPPPILSMFYRGTIESILSSCITAWFGNCTVSDRKTLQRIVRTAEKIIGVSLPSIMDIYTTRCIRKAHSIVDDHTHPSHTYFTLLPSGKRFRIKTPRASQEHVGGMRPFVFLSKTLDTVAQGLPACLCAVAPCAVMVQDAKKLVLSHPMILHSPHQVKQVLQNLHTQHMTAQRRSSYETILCSTEIWKSRPPLGHALARLIMAQDDTLHVTTHDCCSEVIHSTSIRSDLSSTPLDRSESLFVDGSCLKPYDGKFLCGYSVCFLPDVTVEAYSLPLSSAQAAELFTFTRACVLSEGKDVTIYTDFRYAFGFAHDFGRIWQSRGFRSAERKSISHSFLVQDLITACCLPRTLAIIKTKGHSYENNVEAKGNSLADRVAKSVAQAQSSGIVERINRTLKDKLTKAMQATEVIMMSGKTSKTRSATQSQLRPGATVAASPSRDSPPCGGPIVSQAASKADIDSLKSELLSSLRSEIIEVFKTELRALERTLGNDLLTIKSELQAVKAQLSSDRAANEAAVRELKGTVADMERSLSVCTDDIAVMQRDIHHLTAEYNKLETKCEDLEARSRRNNVRIIGVPEGPNSSTTANVAVLLKEALSLEKEPLLDRSHRTLQPVPKPGERPRAIVARFHYHSECLDVLRRARELQRIQFKGLNISIFPDHTVKTAKARAAFNEVRRQLRGIEAPPRLPPRTTQLGILRRQFRQFQLSSLAAELTHFLEHLSSPSVPEDAFLPPRIVQGTSTRDKSTQTSPELNSRHGCSCFPDTTPQFSPYPSHWSPTDYSPTSPVALPSHRAPVASPGFRPSRSFMSPAHASVSSPGLGPSYSYMSPAAAEPRTPCYFNKDA</sequence>
<dbReference type="Pfam" id="PF00078">
    <property type="entry name" value="RVT_1"/>
    <property type="match status" value="2"/>
</dbReference>
<dbReference type="InterPro" id="IPR012337">
    <property type="entry name" value="RNaseH-like_sf"/>
</dbReference>
<dbReference type="PROSITE" id="PS50879">
    <property type="entry name" value="RNASE_H_1"/>
    <property type="match status" value="1"/>
</dbReference>
<dbReference type="CDD" id="cd01650">
    <property type="entry name" value="RT_nLTR_like"/>
    <property type="match status" value="1"/>
</dbReference>
<proteinExistence type="inferred from homology"/>
<evidence type="ECO:0000313" key="7">
    <source>
        <dbReference type="EMBL" id="KAI5614944.1"/>
    </source>
</evidence>
<feature type="domain" description="Reverse transcriptase" evidence="5">
    <location>
        <begin position="1"/>
        <end position="198"/>
    </location>
</feature>
<dbReference type="GO" id="GO:0004523">
    <property type="term" value="F:RNA-DNA hybrid ribonuclease activity"/>
    <property type="evidence" value="ECO:0007669"/>
    <property type="project" value="UniProtKB-EC"/>
</dbReference>
<dbReference type="SUPFAM" id="SSF53098">
    <property type="entry name" value="Ribonuclease H-like"/>
    <property type="match status" value="1"/>
</dbReference>
<evidence type="ECO:0000259" key="6">
    <source>
        <dbReference type="PROSITE" id="PS50879"/>
    </source>
</evidence>
<evidence type="ECO:0000256" key="1">
    <source>
        <dbReference type="ARBA" id="ARBA00010879"/>
    </source>
</evidence>
<dbReference type="Pfam" id="PF00075">
    <property type="entry name" value="RNase_H"/>
    <property type="match status" value="1"/>
</dbReference>
<dbReference type="Pfam" id="PF09004">
    <property type="entry name" value="ALKBH8_N"/>
    <property type="match status" value="1"/>
</dbReference>
<dbReference type="GO" id="GO:0003676">
    <property type="term" value="F:nucleic acid binding"/>
    <property type="evidence" value="ECO:0007669"/>
    <property type="project" value="InterPro"/>
</dbReference>
<dbReference type="PANTHER" id="PTHR47510">
    <property type="entry name" value="REVERSE TRANSCRIPTASE DOMAIN-CONTAINING PROTEIN"/>
    <property type="match status" value="1"/>
</dbReference>
<dbReference type="EMBL" id="MU557501">
    <property type="protein sequence ID" value="KAI5614944.1"/>
    <property type="molecule type" value="Genomic_DNA"/>
</dbReference>
<dbReference type="PROSITE" id="PS50878">
    <property type="entry name" value="RT_POL"/>
    <property type="match status" value="2"/>
</dbReference>
<dbReference type="Gene3D" id="3.30.420.10">
    <property type="entry name" value="Ribonuclease H-like superfamily/Ribonuclease H"/>
    <property type="match status" value="1"/>
</dbReference>
<feature type="domain" description="RNase H type-1" evidence="6">
    <location>
        <begin position="1075"/>
        <end position="1222"/>
    </location>
</feature>
<protein>
    <recommendedName>
        <fullName evidence="2">ribonuclease H</fullName>
        <ecNumber evidence="2">3.1.26.4</ecNumber>
    </recommendedName>
</protein>
<dbReference type="InterPro" id="IPR036397">
    <property type="entry name" value="RNaseH_sf"/>
</dbReference>
<comment type="caution">
    <text evidence="7">The sequence shown here is derived from an EMBL/GenBank/DDBJ whole genome shotgun (WGS) entry which is preliminary data.</text>
</comment>
<dbReference type="PANTHER" id="PTHR47510:SF3">
    <property type="entry name" value="ENDO_EXONUCLEASE_PHOSPHATASE DOMAIN-CONTAINING PROTEIN"/>
    <property type="match status" value="1"/>
</dbReference>
<dbReference type="Proteomes" id="UP001205998">
    <property type="component" value="Unassembled WGS sequence"/>
</dbReference>
<dbReference type="SUPFAM" id="SSF56219">
    <property type="entry name" value="DNase I-like"/>
    <property type="match status" value="1"/>
</dbReference>
<dbReference type="GO" id="GO:0016706">
    <property type="term" value="F:2-oxoglutarate-dependent dioxygenase activity"/>
    <property type="evidence" value="ECO:0007669"/>
    <property type="project" value="InterPro"/>
</dbReference>
<keyword evidence="3" id="KW-0175">Coiled coil</keyword>